<dbReference type="Pfam" id="PF04542">
    <property type="entry name" value="Sigma70_r2"/>
    <property type="match status" value="1"/>
</dbReference>
<dbReference type="Proteomes" id="UP000241085">
    <property type="component" value="Unassembled WGS sequence"/>
</dbReference>
<keyword evidence="4" id="KW-0238">DNA-binding</keyword>
<evidence type="ECO:0000256" key="1">
    <source>
        <dbReference type="ARBA" id="ARBA00010641"/>
    </source>
</evidence>
<evidence type="ECO:0000313" key="10">
    <source>
        <dbReference type="EMBL" id="PTL73133.1"/>
    </source>
</evidence>
<evidence type="ECO:0000256" key="2">
    <source>
        <dbReference type="ARBA" id="ARBA00023015"/>
    </source>
</evidence>
<dbReference type="GO" id="GO:0016987">
    <property type="term" value="F:sigma factor activity"/>
    <property type="evidence" value="ECO:0007669"/>
    <property type="project" value="UniProtKB-KW"/>
</dbReference>
<feature type="region of interest" description="Disordered" evidence="6">
    <location>
        <begin position="105"/>
        <end position="125"/>
    </location>
</feature>
<dbReference type="InterPro" id="IPR013325">
    <property type="entry name" value="RNA_pol_sigma_r2"/>
</dbReference>
<dbReference type="InterPro" id="IPR014284">
    <property type="entry name" value="RNA_pol_sigma-70_dom"/>
</dbReference>
<dbReference type="NCBIfam" id="TIGR02937">
    <property type="entry name" value="sigma70-ECF"/>
    <property type="match status" value="1"/>
</dbReference>
<dbReference type="EMBL" id="PZPL01000001">
    <property type="protein sequence ID" value="PTL73133.1"/>
    <property type="molecule type" value="Genomic_DNA"/>
</dbReference>
<dbReference type="InterPro" id="IPR039425">
    <property type="entry name" value="RNA_pol_sigma-70-like"/>
</dbReference>
<feature type="compositionally biased region" description="Pro residues" evidence="6">
    <location>
        <begin position="396"/>
        <end position="408"/>
    </location>
</feature>
<feature type="domain" description="RNA polymerase sigma-70 region 2" evidence="7">
    <location>
        <begin position="44"/>
        <end position="110"/>
    </location>
</feature>
<evidence type="ECO:0000313" key="11">
    <source>
        <dbReference type="Proteomes" id="UP000241085"/>
    </source>
</evidence>
<keyword evidence="11" id="KW-1185">Reference proteome</keyword>
<evidence type="ECO:0000256" key="5">
    <source>
        <dbReference type="ARBA" id="ARBA00023163"/>
    </source>
</evidence>
<keyword evidence="5" id="KW-0804">Transcription</keyword>
<organism evidence="10 11">
    <name type="scientific">Rathayibacter caricis DSM 15933</name>
    <dbReference type="NCBI Taxonomy" id="1328867"/>
    <lineage>
        <taxon>Bacteria</taxon>
        <taxon>Bacillati</taxon>
        <taxon>Actinomycetota</taxon>
        <taxon>Actinomycetes</taxon>
        <taxon>Micrococcales</taxon>
        <taxon>Microbacteriaceae</taxon>
        <taxon>Rathayibacter</taxon>
    </lineage>
</organism>
<evidence type="ECO:0000259" key="9">
    <source>
        <dbReference type="Pfam" id="PF13490"/>
    </source>
</evidence>
<comment type="similarity">
    <text evidence="1">Belongs to the sigma-70 factor family. ECF subfamily.</text>
</comment>
<feature type="region of interest" description="Disordered" evidence="6">
    <location>
        <begin position="1"/>
        <end position="30"/>
    </location>
</feature>
<dbReference type="Pfam" id="PF08281">
    <property type="entry name" value="Sigma70_r4_2"/>
    <property type="match status" value="1"/>
</dbReference>
<dbReference type="PANTHER" id="PTHR43133">
    <property type="entry name" value="RNA POLYMERASE ECF-TYPE SIGMA FACTO"/>
    <property type="match status" value="1"/>
</dbReference>
<dbReference type="InterPro" id="IPR041916">
    <property type="entry name" value="Anti_sigma_zinc_sf"/>
</dbReference>
<gene>
    <name evidence="10" type="ORF">C1I63_09905</name>
</gene>
<dbReference type="Pfam" id="PF13490">
    <property type="entry name" value="zf-HC2"/>
    <property type="match status" value="1"/>
</dbReference>
<dbReference type="Gene3D" id="1.10.10.1320">
    <property type="entry name" value="Anti-sigma factor, zinc-finger domain"/>
    <property type="match status" value="1"/>
</dbReference>
<dbReference type="Gene3D" id="1.10.10.10">
    <property type="entry name" value="Winged helix-like DNA-binding domain superfamily/Winged helix DNA-binding domain"/>
    <property type="match status" value="1"/>
</dbReference>
<dbReference type="AlphaFoldDB" id="A0A2T4UUF4"/>
<dbReference type="PANTHER" id="PTHR43133:SF8">
    <property type="entry name" value="RNA POLYMERASE SIGMA FACTOR HI_1459-RELATED"/>
    <property type="match status" value="1"/>
</dbReference>
<evidence type="ECO:0000259" key="7">
    <source>
        <dbReference type="Pfam" id="PF04542"/>
    </source>
</evidence>
<dbReference type="RefSeq" id="WP_107574662.1">
    <property type="nucleotide sequence ID" value="NZ_PZPL01000001.1"/>
</dbReference>
<feature type="domain" description="Putative zinc-finger" evidence="9">
    <location>
        <begin position="206"/>
        <end position="240"/>
    </location>
</feature>
<sequence>MANAHRATPGPRLGRSDRSHAGSAGDAELIDRVREGDAAASAELWRRHAPAARSVARAWSTLDADDLVSEAFLRTLDALARGGGPDGAFRPYLFTSVRNVASSWGRRGARERPLEDDVATPEDGPEERALAALDRDLGVRAFRALPARWREVLWYTVVEGMSPAEAAPLLGLRPNGVAALGHRAREGLRGAWIQEHVAASAADGECRWVLERAGAHTRGRLPIRDRRRTDAHLATCESCRAALAEAAGAGARLAMLLLPLAAGVGGAVAYGAAGGAAGASAGAAAGASAGGAGASASGAGASVVGVSAGAGASASLIAAVAVTGVVTAGLALAALLPPAGPPAEQQVAVAPVAPVTIEASAPTDLAATPDTVASPTPTATAGASPSTAVALGPQPVAAPAPAPRPAPEPSAVVPEPGPTAPVTAVPSPVPTTTDSPRPTPTASLPATPAPTPSRTPTPTPTRTPTPTPTPTTPTPAPTSPTPTAVPTAAPPTLALTADPSGRLLPDAHGTAAPGAVVTVEDAAGGAVRASTRADADGTWSIEPLPLPPGATTVVAVSDGRSAPVTVRLQAPRPLAPATASAGDGVPLVVLSATGQVDVLVNGVLRRSVSARAPGFTVSLDLAAGEHRVGVRYASPEGRYGAEATTRVRVLQDAPASSATATTSPAA</sequence>
<feature type="compositionally biased region" description="Low complexity" evidence="6">
    <location>
        <begin position="409"/>
        <end position="446"/>
    </location>
</feature>
<dbReference type="InterPro" id="IPR013249">
    <property type="entry name" value="RNA_pol_sigma70_r4_t2"/>
</dbReference>
<comment type="caution">
    <text evidence="10">The sequence shown here is derived from an EMBL/GenBank/DDBJ whole genome shotgun (WGS) entry which is preliminary data.</text>
</comment>
<feature type="domain" description="RNA polymerase sigma factor 70 region 4 type 2" evidence="8">
    <location>
        <begin position="140"/>
        <end position="186"/>
    </location>
</feature>
<dbReference type="SUPFAM" id="SSF88659">
    <property type="entry name" value="Sigma3 and sigma4 domains of RNA polymerase sigma factors"/>
    <property type="match status" value="1"/>
</dbReference>
<evidence type="ECO:0000256" key="4">
    <source>
        <dbReference type="ARBA" id="ARBA00023125"/>
    </source>
</evidence>
<feature type="compositionally biased region" description="Acidic residues" evidence="6">
    <location>
        <begin position="116"/>
        <end position="125"/>
    </location>
</feature>
<dbReference type="GO" id="GO:0005975">
    <property type="term" value="P:carbohydrate metabolic process"/>
    <property type="evidence" value="ECO:0007669"/>
    <property type="project" value="UniProtKB-ARBA"/>
</dbReference>
<dbReference type="InterPro" id="IPR013783">
    <property type="entry name" value="Ig-like_fold"/>
</dbReference>
<dbReference type="InterPro" id="IPR007627">
    <property type="entry name" value="RNA_pol_sigma70_r2"/>
</dbReference>
<keyword evidence="3" id="KW-0731">Sigma factor</keyword>
<feature type="compositionally biased region" description="Low complexity" evidence="6">
    <location>
        <begin position="366"/>
        <end position="395"/>
    </location>
</feature>
<name>A0A2T4UUF4_9MICO</name>
<reference evidence="10 11" key="1">
    <citation type="submission" date="2018-03" db="EMBL/GenBank/DDBJ databases">
        <title>Bacteriophage NCPPB3778 and a type I-E CRISPR drive the evolution of the US Biological Select Agent, Rathayibacter toxicus.</title>
        <authorList>
            <person name="Davis E.W.II."/>
            <person name="Tabima J.F."/>
            <person name="Weisberg A.J."/>
            <person name="Dantas Lopes L."/>
            <person name="Wiseman M.S."/>
            <person name="Wiseman M.S."/>
            <person name="Pupko T."/>
            <person name="Belcher M.S."/>
            <person name="Sechler A.J."/>
            <person name="Tancos M.A."/>
            <person name="Schroeder B.K."/>
            <person name="Murray T.D."/>
            <person name="Luster D.G."/>
            <person name="Schneider W.L."/>
            <person name="Rogers E."/>
            <person name="Andreote F.D."/>
            <person name="Grunwald N.J."/>
            <person name="Putnam M.L."/>
            <person name="Chang J.H."/>
        </authorList>
    </citation>
    <scope>NUCLEOTIDE SEQUENCE [LARGE SCALE GENOMIC DNA]</scope>
    <source>
        <strain evidence="10 11">DSM 15933</strain>
    </source>
</reference>
<dbReference type="InterPro" id="IPR027383">
    <property type="entry name" value="Znf_put"/>
</dbReference>
<protein>
    <recommendedName>
        <fullName evidence="12">RNA polymerase sigma-70 region 2 domain-containing protein</fullName>
    </recommendedName>
</protein>
<dbReference type="Gene3D" id="1.10.1740.10">
    <property type="match status" value="1"/>
</dbReference>
<feature type="compositionally biased region" description="Pro residues" evidence="6">
    <location>
        <begin position="447"/>
        <end position="480"/>
    </location>
</feature>
<evidence type="ECO:0000256" key="3">
    <source>
        <dbReference type="ARBA" id="ARBA00023082"/>
    </source>
</evidence>
<proteinExistence type="inferred from homology"/>
<keyword evidence="2" id="KW-0805">Transcription regulation</keyword>
<dbReference type="InterPro" id="IPR036388">
    <property type="entry name" value="WH-like_DNA-bd_sf"/>
</dbReference>
<feature type="region of interest" description="Disordered" evidence="6">
    <location>
        <begin position="363"/>
        <end position="509"/>
    </location>
</feature>
<evidence type="ECO:0008006" key="12">
    <source>
        <dbReference type="Google" id="ProtNLM"/>
    </source>
</evidence>
<feature type="compositionally biased region" description="Low complexity" evidence="6">
    <location>
        <begin position="481"/>
        <end position="497"/>
    </location>
</feature>
<evidence type="ECO:0000259" key="8">
    <source>
        <dbReference type="Pfam" id="PF08281"/>
    </source>
</evidence>
<dbReference type="Gene3D" id="2.60.40.10">
    <property type="entry name" value="Immunoglobulins"/>
    <property type="match status" value="1"/>
</dbReference>
<dbReference type="InterPro" id="IPR013324">
    <property type="entry name" value="RNA_pol_sigma_r3/r4-like"/>
</dbReference>
<dbReference type="GO" id="GO:0006352">
    <property type="term" value="P:DNA-templated transcription initiation"/>
    <property type="evidence" value="ECO:0007669"/>
    <property type="project" value="InterPro"/>
</dbReference>
<dbReference type="GO" id="GO:0003677">
    <property type="term" value="F:DNA binding"/>
    <property type="evidence" value="ECO:0007669"/>
    <property type="project" value="UniProtKB-KW"/>
</dbReference>
<dbReference type="SUPFAM" id="SSF88946">
    <property type="entry name" value="Sigma2 domain of RNA polymerase sigma factors"/>
    <property type="match status" value="1"/>
</dbReference>
<accession>A0A2T4UUF4</accession>
<evidence type="ECO:0000256" key="6">
    <source>
        <dbReference type="SAM" id="MobiDB-lite"/>
    </source>
</evidence>